<evidence type="ECO:0000313" key="22">
    <source>
        <dbReference type="Proteomes" id="UP000504630"/>
    </source>
</evidence>
<dbReference type="FunFam" id="2.60.40.10:FF:000078">
    <property type="entry name" value="Neuronal cell adhesion molecule"/>
    <property type="match status" value="1"/>
</dbReference>
<dbReference type="InParanoid" id="A0A6J2PAI1"/>
<keyword evidence="4" id="KW-1003">Cell membrane</keyword>
<feature type="chain" id="PRO_5027084362" description="Neural cell adhesion molecule L1" evidence="19">
    <location>
        <begin position="40"/>
        <end position="1293"/>
    </location>
</feature>
<keyword evidence="13" id="KW-0966">Cell projection</keyword>
<gene>
    <name evidence="23" type="primary">LOC115004815</name>
</gene>
<feature type="domain" description="Ig-like" evidence="20">
    <location>
        <begin position="250"/>
        <end position="340"/>
    </location>
</feature>
<keyword evidence="5 18" id="KW-0812">Transmembrane</keyword>
<dbReference type="SMART" id="SM00408">
    <property type="entry name" value="IGc2"/>
    <property type="match status" value="5"/>
</dbReference>
<evidence type="ECO:0000256" key="18">
    <source>
        <dbReference type="SAM" id="Phobius"/>
    </source>
</evidence>
<feature type="region of interest" description="Disordered" evidence="17">
    <location>
        <begin position="1180"/>
        <end position="1233"/>
    </location>
</feature>
<keyword evidence="14" id="KW-0393">Immunoglobulin domain</keyword>
<evidence type="ECO:0000256" key="17">
    <source>
        <dbReference type="SAM" id="MobiDB-lite"/>
    </source>
</evidence>
<dbReference type="Pfam" id="PF13882">
    <property type="entry name" value="Bravo_FIGEY"/>
    <property type="match status" value="1"/>
</dbReference>
<keyword evidence="12" id="KW-0325">Glycoprotein</keyword>
<evidence type="ECO:0000259" key="20">
    <source>
        <dbReference type="PROSITE" id="PS50835"/>
    </source>
</evidence>
<evidence type="ECO:0000256" key="13">
    <source>
        <dbReference type="ARBA" id="ARBA00023273"/>
    </source>
</evidence>
<dbReference type="KEGG" id="cgob:115004815"/>
<dbReference type="PROSITE" id="PS50853">
    <property type="entry name" value="FN3"/>
    <property type="match status" value="5"/>
</dbReference>
<feature type="region of interest" description="Disordered" evidence="17">
    <location>
        <begin position="874"/>
        <end position="900"/>
    </location>
</feature>
<reference evidence="23" key="1">
    <citation type="submission" date="2025-08" db="UniProtKB">
        <authorList>
            <consortium name="RefSeq"/>
        </authorList>
    </citation>
    <scope>IDENTIFICATION</scope>
</reference>
<evidence type="ECO:0000256" key="19">
    <source>
        <dbReference type="SAM" id="SignalP"/>
    </source>
</evidence>
<dbReference type="FunCoup" id="A0A6J2PAI1">
    <property type="interactions" value="79"/>
</dbReference>
<dbReference type="InterPro" id="IPR013098">
    <property type="entry name" value="Ig_I-set"/>
</dbReference>
<dbReference type="InterPro" id="IPR026966">
    <property type="entry name" value="Neurofascin/L1/NrCAM_C"/>
</dbReference>
<feature type="domain" description="Fibronectin type-III" evidence="21">
    <location>
        <begin position="625"/>
        <end position="723"/>
    </location>
</feature>
<evidence type="ECO:0000256" key="2">
    <source>
        <dbReference type="ARBA" id="ARBA00004624"/>
    </source>
</evidence>
<keyword evidence="7" id="KW-0677">Repeat</keyword>
<evidence type="ECO:0000256" key="4">
    <source>
        <dbReference type="ARBA" id="ARBA00022475"/>
    </source>
</evidence>
<dbReference type="FunFam" id="2.60.40.10:FF:002563">
    <property type="entry name" value="Neural cell adhesion molecule L1"/>
    <property type="match status" value="1"/>
</dbReference>
<proteinExistence type="inferred from homology"/>
<dbReference type="InterPro" id="IPR003599">
    <property type="entry name" value="Ig_sub"/>
</dbReference>
<dbReference type="FunFam" id="2.60.40.10:FF:000028">
    <property type="entry name" value="Neuronal cell adhesion molecule"/>
    <property type="match status" value="1"/>
</dbReference>
<dbReference type="InterPro" id="IPR007110">
    <property type="entry name" value="Ig-like_dom"/>
</dbReference>
<dbReference type="SUPFAM" id="SSF49265">
    <property type="entry name" value="Fibronectin type III"/>
    <property type="match status" value="3"/>
</dbReference>
<protein>
    <recommendedName>
        <fullName evidence="16">Neural cell adhesion molecule L1</fullName>
    </recommendedName>
</protein>
<feature type="domain" description="Fibronectin type-III" evidence="21">
    <location>
        <begin position="951"/>
        <end position="1047"/>
    </location>
</feature>
<feature type="region of interest" description="Disordered" evidence="17">
    <location>
        <begin position="1248"/>
        <end position="1293"/>
    </location>
</feature>
<evidence type="ECO:0000256" key="11">
    <source>
        <dbReference type="ARBA" id="ARBA00023157"/>
    </source>
</evidence>
<dbReference type="GO" id="GO:0005886">
    <property type="term" value="C:plasma membrane"/>
    <property type="evidence" value="ECO:0007669"/>
    <property type="project" value="UniProtKB-SubCell"/>
</dbReference>
<feature type="domain" description="Ig-like" evidence="20">
    <location>
        <begin position="528"/>
        <end position="618"/>
    </location>
</feature>
<keyword evidence="22" id="KW-1185">Reference proteome</keyword>
<feature type="domain" description="Ig-like" evidence="20">
    <location>
        <begin position="438"/>
        <end position="525"/>
    </location>
</feature>
<keyword evidence="8" id="KW-0130">Cell adhesion</keyword>
<dbReference type="InterPro" id="IPR003598">
    <property type="entry name" value="Ig_sub2"/>
</dbReference>
<dbReference type="FunFam" id="2.60.40.10:FF:000005">
    <property type="entry name" value="Neuronal cell adhesion molecule"/>
    <property type="match status" value="1"/>
</dbReference>
<dbReference type="FunFam" id="2.60.40.10:FF:000057">
    <property type="entry name" value="neural cell adhesion molecule L1"/>
    <property type="match status" value="1"/>
</dbReference>
<dbReference type="PANTHER" id="PTHR44170:SF36">
    <property type="entry name" value="L1 CELL ADHESION MOLECULE"/>
    <property type="match status" value="1"/>
</dbReference>
<keyword evidence="6 19" id="KW-0732">Signal</keyword>
<feature type="signal peptide" evidence="19">
    <location>
        <begin position="1"/>
        <end position="39"/>
    </location>
</feature>
<dbReference type="PANTHER" id="PTHR44170">
    <property type="entry name" value="PROTEIN SIDEKICK"/>
    <property type="match status" value="1"/>
</dbReference>
<feature type="domain" description="Ig-like" evidence="20">
    <location>
        <begin position="56"/>
        <end position="138"/>
    </location>
</feature>
<evidence type="ECO:0000256" key="5">
    <source>
        <dbReference type="ARBA" id="ARBA00022692"/>
    </source>
</evidence>
<keyword evidence="10 18" id="KW-0472">Membrane</keyword>
<evidence type="ECO:0000256" key="8">
    <source>
        <dbReference type="ARBA" id="ARBA00022889"/>
    </source>
</evidence>
<dbReference type="Pfam" id="PF13927">
    <property type="entry name" value="Ig_3"/>
    <property type="match status" value="4"/>
</dbReference>
<dbReference type="CDD" id="cd00063">
    <property type="entry name" value="FN3"/>
    <property type="match status" value="5"/>
</dbReference>
<dbReference type="Gene3D" id="2.60.40.10">
    <property type="entry name" value="Immunoglobulins"/>
    <property type="match status" value="11"/>
</dbReference>
<dbReference type="Proteomes" id="UP000504630">
    <property type="component" value="Unplaced"/>
</dbReference>
<dbReference type="Pfam" id="PF07679">
    <property type="entry name" value="I-set"/>
    <property type="match status" value="1"/>
</dbReference>
<evidence type="ECO:0000256" key="16">
    <source>
        <dbReference type="ARBA" id="ARBA00074488"/>
    </source>
</evidence>
<feature type="compositionally biased region" description="Basic and acidic residues" evidence="17">
    <location>
        <begin position="880"/>
        <end position="899"/>
    </location>
</feature>
<dbReference type="GO" id="GO:0007420">
    <property type="term" value="P:brain development"/>
    <property type="evidence" value="ECO:0007669"/>
    <property type="project" value="TreeGrafter"/>
</dbReference>
<feature type="compositionally biased region" description="Polar residues" evidence="17">
    <location>
        <begin position="718"/>
        <end position="734"/>
    </location>
</feature>
<accession>A0A6J2PAI1</accession>
<dbReference type="GO" id="GO:0030426">
    <property type="term" value="C:growth cone"/>
    <property type="evidence" value="ECO:0007669"/>
    <property type="project" value="UniProtKB-SubCell"/>
</dbReference>
<dbReference type="InterPro" id="IPR013783">
    <property type="entry name" value="Ig-like_fold"/>
</dbReference>
<feature type="domain" description="Ig-like" evidence="20">
    <location>
        <begin position="145"/>
        <end position="235"/>
    </location>
</feature>
<feature type="domain" description="Fibronectin type-III" evidence="21">
    <location>
        <begin position="725"/>
        <end position="822"/>
    </location>
</feature>
<evidence type="ECO:0000256" key="14">
    <source>
        <dbReference type="ARBA" id="ARBA00023319"/>
    </source>
</evidence>
<feature type="domain" description="Ig-like" evidence="20">
    <location>
        <begin position="345"/>
        <end position="432"/>
    </location>
</feature>
<feature type="region of interest" description="Disordered" evidence="17">
    <location>
        <begin position="710"/>
        <end position="738"/>
    </location>
</feature>
<organism evidence="22 23">
    <name type="scientific">Cottoperca gobio</name>
    <name type="common">Frogmouth</name>
    <name type="synonym">Aphritis gobio</name>
    <dbReference type="NCBI Taxonomy" id="56716"/>
    <lineage>
        <taxon>Eukaryota</taxon>
        <taxon>Metazoa</taxon>
        <taxon>Chordata</taxon>
        <taxon>Craniata</taxon>
        <taxon>Vertebrata</taxon>
        <taxon>Euteleostomi</taxon>
        <taxon>Actinopterygii</taxon>
        <taxon>Neopterygii</taxon>
        <taxon>Teleostei</taxon>
        <taxon>Neoteleostei</taxon>
        <taxon>Acanthomorphata</taxon>
        <taxon>Eupercaria</taxon>
        <taxon>Perciformes</taxon>
        <taxon>Notothenioidei</taxon>
        <taxon>Bovichtidae</taxon>
        <taxon>Cottoperca</taxon>
    </lineage>
</organism>
<keyword evidence="11" id="KW-1015">Disulfide bond</keyword>
<evidence type="ECO:0000256" key="6">
    <source>
        <dbReference type="ARBA" id="ARBA00022729"/>
    </source>
</evidence>
<sequence>MCVSQRRWTGYRGLCCPALPLILLLPLSFLSSMPPLAQGAIVIPDDYKVHNMSQPPVLTEMPQSYTAFSHEDINLPCEASGNPTPSFRWVKDGVAFGKERKNVGTLRAEDEETLDSYEGFYRCYASNTLGTAMTQSIHVIVEAQPVLLKQQKVHQQALEGESMILSCNPPESSTPPHIHWMDKKMVHIKENDRVMVGLDGNLYFANLLRSDSRNDYFCNAQYTAARTVLPNTAVTLTVLQTNDVVHGRKPHLFRPTGSHTSMLALRKHSVVLECLPKGLPTPKVEWIKKDSRLEDTSGKVDSDSHDRRLRFDSLTQNDDGEYMCRAFNEHGQTSHSFTLTVEASPHWVKEPQNLLYAPGETVRLECQAEGIPTPAITWSINGQQVSEVDDDPRRSVSGGVLILRDVEFADTAVYQCEATNKHGSILLNTYLYVVELPPQILSSDGVVYSTTVGTNIMIHCQSFGSPRPHITWEGEYKLPLLSDPRVALMTNGTIVLSNVSHDDSGEYTCSIKHTNISITAHLEVYNRTEILTSPQDERVLRGGSALLDCRFYKDPRLHKYQIVWRKGSHKLQETSDDKHTIFENGTLKVTDIQSDDSASYSCEVITELDIVTASGSITVVAPPDPPKNLSLSNVDDHSLTLSWIPGNSHNSPVIEFIVEAQEEQHAEEGKQRWEEWERVPGDFDHLELTLHPYCTYHFRVIAINEIDHSAPSKHSRNHSTSPAIPDSNPTGVRSESTDPKTLVISWDEMDKRSHNGQGFQYKVFWQESGVTDVHWNHAYVQSPPFLINNTGTYTPFKIKVQAVNSLGEGPAPVPEIGHSGEDEPVEAPTGVTTTVIDSTVRVKWNEAQNVRGLLMGYKIYIRRVGPHDGRVRRSLGKLHQAKEKEGHLERGRERDRESRVVVVHGRTTSEEVSRLQLYSRYEVSVTAFNSKGEGPHSPPHHFSTPEGAPGPPASLRFESPSEKSLTLYWTPPEETNGVLVGYMVQYQQEVETRDSPLEMQFLIDSSVTHFELESLDPSSHYIFKVIARTSTAAGPPITRRGATLLDGVPPAHISIVSSKTSLNLSWVPGERDRNHGFIIHYLRKSPGCDWSDSEVVNSTQGFYSLTGLQPGSQYQLVIKHRNETHWENVTWTMGPAPSELPSGFANQGWLIGLISAILLLVMILLILCLIKRSKGGKYAVKDKEDKEVDSEARPMKDETFGEYRSLESDADEKRSDSQPSLCGESKLGSDDSLAEYGDSVDIQFNEDGSFIGQYSGRGPVPPGHESSGPTSPVNAVPPVPIAPSMPSTLNRPS</sequence>
<dbReference type="RefSeq" id="XP_029282369.1">
    <property type="nucleotide sequence ID" value="XM_029426509.1"/>
</dbReference>
<dbReference type="PROSITE" id="PS50835">
    <property type="entry name" value="IG_LIKE"/>
    <property type="match status" value="6"/>
</dbReference>
<feature type="region of interest" description="Disordered" evidence="17">
    <location>
        <begin position="929"/>
        <end position="958"/>
    </location>
</feature>
<dbReference type="InterPro" id="IPR003961">
    <property type="entry name" value="FN3_dom"/>
</dbReference>
<dbReference type="GeneID" id="115004815"/>
<evidence type="ECO:0000256" key="9">
    <source>
        <dbReference type="ARBA" id="ARBA00022989"/>
    </source>
</evidence>
<feature type="compositionally biased region" description="Basic and acidic residues" evidence="17">
    <location>
        <begin position="1180"/>
        <end position="1216"/>
    </location>
</feature>
<evidence type="ECO:0000256" key="15">
    <source>
        <dbReference type="ARBA" id="ARBA00060042"/>
    </source>
</evidence>
<dbReference type="SUPFAM" id="SSF48726">
    <property type="entry name" value="Immunoglobulin"/>
    <property type="match status" value="6"/>
</dbReference>
<feature type="domain" description="Fibronectin type-III" evidence="21">
    <location>
        <begin position="824"/>
        <end position="947"/>
    </location>
</feature>
<evidence type="ECO:0000256" key="10">
    <source>
        <dbReference type="ARBA" id="ARBA00023136"/>
    </source>
</evidence>
<dbReference type="GO" id="GO:0098632">
    <property type="term" value="F:cell-cell adhesion mediator activity"/>
    <property type="evidence" value="ECO:0007669"/>
    <property type="project" value="TreeGrafter"/>
</dbReference>
<name>A0A6J2PAI1_COTGO</name>
<evidence type="ECO:0000259" key="21">
    <source>
        <dbReference type="PROSITE" id="PS50853"/>
    </source>
</evidence>
<dbReference type="FunFam" id="2.60.40.10:FF:000367">
    <property type="entry name" value="Neural cell adhesion molecule L1-like protein"/>
    <property type="match status" value="1"/>
</dbReference>
<dbReference type="Pfam" id="PF00041">
    <property type="entry name" value="fn3"/>
    <property type="match status" value="4"/>
</dbReference>
<dbReference type="OrthoDB" id="6244967at2759"/>
<feature type="transmembrane region" description="Helical" evidence="18">
    <location>
        <begin position="1149"/>
        <end position="1170"/>
    </location>
</feature>
<keyword evidence="9 18" id="KW-1133">Transmembrane helix</keyword>
<evidence type="ECO:0000256" key="1">
    <source>
        <dbReference type="ARBA" id="ARBA00004251"/>
    </source>
</evidence>
<evidence type="ECO:0000256" key="3">
    <source>
        <dbReference type="ARBA" id="ARBA00008588"/>
    </source>
</evidence>
<comment type="function">
    <text evidence="15">Neural cell adhesion molecule involved in the dynamics of cell adhesion and in the generation of transmembrane signals at tyrosine kinase receptors. During brain development, critical in multiple processes, including neuronal migration, axonal growth and fasciculation, and synaptogenesis. In the mature brain, plays a role in the dynamics of neuronal structure and function, including synaptic plasticity.</text>
</comment>
<feature type="domain" description="Fibronectin type-III" evidence="21">
    <location>
        <begin position="1049"/>
        <end position="1135"/>
    </location>
</feature>
<evidence type="ECO:0000313" key="23">
    <source>
        <dbReference type="RefSeq" id="XP_029282369.1"/>
    </source>
</evidence>
<dbReference type="InterPro" id="IPR036116">
    <property type="entry name" value="FN3_sf"/>
</dbReference>
<dbReference type="GO" id="GO:0007411">
    <property type="term" value="P:axon guidance"/>
    <property type="evidence" value="ECO:0007669"/>
    <property type="project" value="TreeGrafter"/>
</dbReference>
<comment type="similarity">
    <text evidence="3">Belongs to the immunoglobulin superfamily. L1/neurofascin/NgCAM family.</text>
</comment>
<comment type="subcellular location">
    <subcellularLocation>
        <location evidence="1">Cell membrane</location>
        <topology evidence="1">Single-pass type I membrane protein</topology>
    </subcellularLocation>
    <subcellularLocation>
        <location evidence="2">Cell projection</location>
        <location evidence="2">Growth cone</location>
    </subcellularLocation>
</comment>
<evidence type="ECO:0000256" key="12">
    <source>
        <dbReference type="ARBA" id="ARBA00023180"/>
    </source>
</evidence>
<dbReference type="SMART" id="SM00409">
    <property type="entry name" value="IG"/>
    <property type="match status" value="6"/>
</dbReference>
<evidence type="ECO:0000256" key="7">
    <source>
        <dbReference type="ARBA" id="ARBA00022737"/>
    </source>
</evidence>
<dbReference type="InterPro" id="IPR036179">
    <property type="entry name" value="Ig-like_dom_sf"/>
</dbReference>
<dbReference type="SMART" id="SM00060">
    <property type="entry name" value="FN3"/>
    <property type="match status" value="5"/>
</dbReference>